<dbReference type="EMBL" id="JAWQEG010002387">
    <property type="protein sequence ID" value="KAK3872303.1"/>
    <property type="molecule type" value="Genomic_DNA"/>
</dbReference>
<dbReference type="GO" id="GO:0043565">
    <property type="term" value="F:sequence-specific DNA binding"/>
    <property type="evidence" value="ECO:0007669"/>
    <property type="project" value="TreeGrafter"/>
</dbReference>
<evidence type="ECO:0000256" key="8">
    <source>
        <dbReference type="SAM" id="MobiDB-lite"/>
    </source>
</evidence>
<evidence type="ECO:0000256" key="1">
    <source>
        <dbReference type="ARBA" id="ARBA00004123"/>
    </source>
</evidence>
<comment type="subcellular location">
    <subcellularLocation>
        <location evidence="1">Nucleus</location>
    </subcellularLocation>
</comment>
<keyword evidence="4 7" id="KW-0863">Zinc-finger</keyword>
<evidence type="ECO:0000313" key="10">
    <source>
        <dbReference type="EMBL" id="KAK3872303.1"/>
    </source>
</evidence>
<keyword evidence="6" id="KW-0539">Nucleus</keyword>
<dbReference type="Pfam" id="PF00096">
    <property type="entry name" value="zf-C2H2"/>
    <property type="match status" value="1"/>
</dbReference>
<dbReference type="GO" id="GO:0000981">
    <property type="term" value="F:DNA-binding transcription factor activity, RNA polymerase II-specific"/>
    <property type="evidence" value="ECO:0007669"/>
    <property type="project" value="TreeGrafter"/>
</dbReference>
<dbReference type="InterPro" id="IPR036236">
    <property type="entry name" value="Znf_C2H2_sf"/>
</dbReference>
<dbReference type="GO" id="GO:0008270">
    <property type="term" value="F:zinc ion binding"/>
    <property type="evidence" value="ECO:0007669"/>
    <property type="project" value="UniProtKB-KW"/>
</dbReference>
<dbReference type="PROSITE" id="PS00028">
    <property type="entry name" value="ZINC_FINGER_C2H2_1"/>
    <property type="match status" value="1"/>
</dbReference>
<feature type="domain" description="C2H2-type" evidence="9">
    <location>
        <begin position="92"/>
        <end position="114"/>
    </location>
</feature>
<protein>
    <recommendedName>
        <fullName evidence="9">C2H2-type domain-containing protein</fullName>
    </recommendedName>
</protein>
<feature type="compositionally biased region" description="Polar residues" evidence="8">
    <location>
        <begin position="123"/>
        <end position="141"/>
    </location>
</feature>
<evidence type="ECO:0000256" key="3">
    <source>
        <dbReference type="ARBA" id="ARBA00022737"/>
    </source>
</evidence>
<feature type="region of interest" description="Disordered" evidence="8">
    <location>
        <begin position="27"/>
        <end position="59"/>
    </location>
</feature>
<evidence type="ECO:0000313" key="11">
    <source>
        <dbReference type="Proteomes" id="UP001286313"/>
    </source>
</evidence>
<evidence type="ECO:0000256" key="4">
    <source>
        <dbReference type="ARBA" id="ARBA00022771"/>
    </source>
</evidence>
<keyword evidence="2" id="KW-0479">Metal-binding</keyword>
<keyword evidence="11" id="KW-1185">Reference proteome</keyword>
<comment type="caution">
    <text evidence="10">The sequence shown here is derived from an EMBL/GenBank/DDBJ whole genome shotgun (WGS) entry which is preliminary data.</text>
</comment>
<dbReference type="AlphaFoldDB" id="A0AAE1KGW1"/>
<evidence type="ECO:0000259" key="9">
    <source>
        <dbReference type="PROSITE" id="PS50157"/>
    </source>
</evidence>
<dbReference type="PANTHER" id="PTHR24408:SF30">
    <property type="entry name" value="VASCULAR ENDOTHELIAL ZINC FINGER 1"/>
    <property type="match status" value="1"/>
</dbReference>
<feature type="domain" description="C2H2-type" evidence="9">
    <location>
        <begin position="64"/>
        <end position="91"/>
    </location>
</feature>
<keyword evidence="3" id="KW-0677">Repeat</keyword>
<gene>
    <name evidence="10" type="ORF">Pcinc_022606</name>
</gene>
<dbReference type="Gene3D" id="3.30.160.60">
    <property type="entry name" value="Classic Zinc Finger"/>
    <property type="match status" value="2"/>
</dbReference>
<feature type="region of interest" description="Disordered" evidence="8">
    <location>
        <begin position="122"/>
        <end position="141"/>
    </location>
</feature>
<dbReference type="FunFam" id="3.30.160.60:FF:000145">
    <property type="entry name" value="Zinc finger protein 574"/>
    <property type="match status" value="1"/>
</dbReference>
<dbReference type="GO" id="GO:0005634">
    <property type="term" value="C:nucleus"/>
    <property type="evidence" value="ECO:0007669"/>
    <property type="project" value="UniProtKB-SubCell"/>
</dbReference>
<evidence type="ECO:0000256" key="6">
    <source>
        <dbReference type="ARBA" id="ARBA00023242"/>
    </source>
</evidence>
<keyword evidence="5" id="KW-0862">Zinc</keyword>
<reference evidence="10" key="1">
    <citation type="submission" date="2023-10" db="EMBL/GenBank/DDBJ databases">
        <title>Genome assemblies of two species of porcelain crab, Petrolisthes cinctipes and Petrolisthes manimaculis (Anomura: Porcellanidae).</title>
        <authorList>
            <person name="Angst P."/>
        </authorList>
    </citation>
    <scope>NUCLEOTIDE SEQUENCE</scope>
    <source>
        <strain evidence="10">PB745_01</strain>
        <tissue evidence="10">Gill</tissue>
    </source>
</reference>
<dbReference type="InterPro" id="IPR013087">
    <property type="entry name" value="Znf_C2H2_type"/>
</dbReference>
<organism evidence="10 11">
    <name type="scientific">Petrolisthes cinctipes</name>
    <name type="common">Flat porcelain crab</name>
    <dbReference type="NCBI Taxonomy" id="88211"/>
    <lineage>
        <taxon>Eukaryota</taxon>
        <taxon>Metazoa</taxon>
        <taxon>Ecdysozoa</taxon>
        <taxon>Arthropoda</taxon>
        <taxon>Crustacea</taxon>
        <taxon>Multicrustacea</taxon>
        <taxon>Malacostraca</taxon>
        <taxon>Eumalacostraca</taxon>
        <taxon>Eucarida</taxon>
        <taxon>Decapoda</taxon>
        <taxon>Pleocyemata</taxon>
        <taxon>Anomura</taxon>
        <taxon>Galatheoidea</taxon>
        <taxon>Porcellanidae</taxon>
        <taxon>Petrolisthes</taxon>
    </lineage>
</organism>
<dbReference type="SUPFAM" id="SSF57667">
    <property type="entry name" value="beta-beta-alpha zinc fingers"/>
    <property type="match status" value="1"/>
</dbReference>
<dbReference type="SMART" id="SM00355">
    <property type="entry name" value="ZnF_C2H2"/>
    <property type="match status" value="2"/>
</dbReference>
<proteinExistence type="predicted"/>
<dbReference type="PROSITE" id="PS50157">
    <property type="entry name" value="ZINC_FINGER_C2H2_2"/>
    <property type="match status" value="2"/>
</dbReference>
<dbReference type="PANTHER" id="PTHR24408">
    <property type="entry name" value="ZINC FINGER PROTEIN"/>
    <property type="match status" value="1"/>
</dbReference>
<accession>A0AAE1KGW1</accession>
<dbReference type="Proteomes" id="UP001286313">
    <property type="component" value="Unassembled WGS sequence"/>
</dbReference>
<sequence>MAMSLPMSYWQSTTTPAPTPSMIGSLWGRRGGRSGHGRGSFGGISTDRTDGNLSMGRGAGERRHTCKVCGKAFKLKHHLVEHDVVHRAEKPFCCPACPATFKRAKQVKYHMRLHHRSLLMEYESSSSDPTQLTDNAPHSAT</sequence>
<evidence type="ECO:0000256" key="7">
    <source>
        <dbReference type="PROSITE-ProRule" id="PRU00042"/>
    </source>
</evidence>
<evidence type="ECO:0000256" key="2">
    <source>
        <dbReference type="ARBA" id="ARBA00022723"/>
    </source>
</evidence>
<name>A0AAE1KGW1_PETCI</name>
<evidence type="ECO:0000256" key="5">
    <source>
        <dbReference type="ARBA" id="ARBA00022833"/>
    </source>
</evidence>